<evidence type="ECO:0000256" key="1">
    <source>
        <dbReference type="SAM" id="Phobius"/>
    </source>
</evidence>
<accession>A0ABX8ZYJ6</accession>
<feature type="transmembrane region" description="Helical" evidence="1">
    <location>
        <begin position="34"/>
        <end position="50"/>
    </location>
</feature>
<protein>
    <submittedName>
        <fullName evidence="2">YcxB family protein</fullName>
    </submittedName>
</protein>
<name>A0ABX8ZYJ6_9SPHN</name>
<dbReference type="RefSeq" id="WP_221428395.1">
    <property type="nucleotide sequence ID" value="NZ_CP081296.1"/>
</dbReference>
<reference evidence="2 3" key="1">
    <citation type="submission" date="2021-08" db="EMBL/GenBank/DDBJ databases">
        <title>Comparative Genomics Analysis of the Genus Qipengyuania Reveals Extensive Genetic Diversity and Metabolic Versatility, Including the Description of Fifteen Novel Species.</title>
        <authorList>
            <person name="Liu Y."/>
        </authorList>
    </citation>
    <scope>NUCLEOTIDE SEQUENCE [LARGE SCALE GENOMIC DNA]</scope>
    <source>
        <strain evidence="2 3">1NDW3</strain>
    </source>
</reference>
<keyword evidence="1" id="KW-0472">Membrane</keyword>
<sequence>MTEHSITQEYDLDLAVRAVALDCALKKTPTIRRNIFVGMMFVNLLFLFSLHRPDGVLENSVMLGVATLVAYLLAWPPKRFEAFGLKPQIKARQEQLGSEEGTTTYYFEQVGMVVESDFLGGSIPWEKLHGWHDAADLLLIYRAPRVFYYLDKKQIDAAILSDIKDWLVASSGKQI</sequence>
<evidence type="ECO:0000313" key="2">
    <source>
        <dbReference type="EMBL" id="QZD92698.1"/>
    </source>
</evidence>
<organism evidence="2 3">
    <name type="scientific">Qipengyuania xiapuensis</name>
    <dbReference type="NCBI Taxonomy" id="2867236"/>
    <lineage>
        <taxon>Bacteria</taxon>
        <taxon>Pseudomonadati</taxon>
        <taxon>Pseudomonadota</taxon>
        <taxon>Alphaproteobacteria</taxon>
        <taxon>Sphingomonadales</taxon>
        <taxon>Erythrobacteraceae</taxon>
        <taxon>Qipengyuania</taxon>
    </lineage>
</organism>
<gene>
    <name evidence="2" type="ORF">K3162_01210</name>
</gene>
<keyword evidence="3" id="KW-1185">Reference proteome</keyword>
<dbReference type="Proteomes" id="UP000824300">
    <property type="component" value="Chromosome"/>
</dbReference>
<keyword evidence="1" id="KW-1133">Transmembrane helix</keyword>
<evidence type="ECO:0000313" key="3">
    <source>
        <dbReference type="Proteomes" id="UP000824300"/>
    </source>
</evidence>
<proteinExistence type="predicted"/>
<dbReference type="EMBL" id="CP081296">
    <property type="protein sequence ID" value="QZD92698.1"/>
    <property type="molecule type" value="Genomic_DNA"/>
</dbReference>
<keyword evidence="1" id="KW-0812">Transmembrane</keyword>
<feature type="transmembrane region" description="Helical" evidence="1">
    <location>
        <begin position="56"/>
        <end position="75"/>
    </location>
</feature>